<dbReference type="RefSeq" id="WP_089073656.1">
    <property type="nucleotide sequence ID" value="NZ_CBCSAM010000001.1"/>
</dbReference>
<dbReference type="InterPro" id="IPR024727">
    <property type="entry name" value="NAD_Glu_DH_N_ACT1"/>
</dbReference>
<feature type="domain" description="NAD-specific glutamate dehydrogenase C-terminal" evidence="3">
    <location>
        <begin position="1259"/>
        <end position="1596"/>
    </location>
</feature>
<dbReference type="InterPro" id="IPR046346">
    <property type="entry name" value="Aminoacid_DH-like_N_sf"/>
</dbReference>
<keyword evidence="8" id="KW-1185">Reference proteome</keyword>
<dbReference type="PANTHER" id="PTHR43403">
    <property type="entry name" value="NAD-SPECIFIC GLUTAMATE DEHYDROGENASE"/>
    <property type="match status" value="1"/>
</dbReference>
<dbReference type="OrthoDB" id="9758052at2"/>
<evidence type="ECO:0000259" key="6">
    <source>
        <dbReference type="Pfam" id="PF21077"/>
    </source>
</evidence>
<dbReference type="SUPFAM" id="SSF53223">
    <property type="entry name" value="Aminoacid dehydrogenase-like, N-terminal domain"/>
    <property type="match status" value="1"/>
</dbReference>
<dbReference type="InterPro" id="IPR049058">
    <property type="entry name" value="NAD_Glu_DH_HM2"/>
</dbReference>
<dbReference type="GO" id="GO:0004069">
    <property type="term" value="F:L-aspartate:2-oxoglutarate aminotransferase activity"/>
    <property type="evidence" value="ECO:0007669"/>
    <property type="project" value="InterPro"/>
</dbReference>
<evidence type="ECO:0000259" key="2">
    <source>
        <dbReference type="Pfam" id="PF05088"/>
    </source>
</evidence>
<dbReference type="Pfam" id="PF05088">
    <property type="entry name" value="Bac_GDH_CD"/>
    <property type="match status" value="1"/>
</dbReference>
<feature type="domain" description="NAD-glutamate dehydrogenase catalytic" evidence="2">
    <location>
        <begin position="720"/>
        <end position="1214"/>
    </location>
</feature>
<dbReference type="GO" id="GO:0004352">
    <property type="term" value="F:glutamate dehydrogenase (NAD+) activity"/>
    <property type="evidence" value="ECO:0007669"/>
    <property type="project" value="InterPro"/>
</dbReference>
<evidence type="ECO:0000259" key="5">
    <source>
        <dbReference type="Pfam" id="PF21076"/>
    </source>
</evidence>
<feature type="domain" description="NAD-glutamate dehydrogenase ACT3" evidence="6">
    <location>
        <begin position="543"/>
        <end position="615"/>
    </location>
</feature>
<dbReference type="Pfam" id="PF21074">
    <property type="entry name" value="GDH_C"/>
    <property type="match status" value="1"/>
</dbReference>
<name>A0A220VEA4_9GAMM</name>
<dbReference type="InterPro" id="IPR049059">
    <property type="entry name" value="NAD_Glu_DH_HM1"/>
</dbReference>
<dbReference type="InterPro" id="IPR028971">
    <property type="entry name" value="NAD-GDH_cat"/>
</dbReference>
<evidence type="ECO:0000256" key="1">
    <source>
        <dbReference type="ARBA" id="ARBA00023002"/>
    </source>
</evidence>
<dbReference type="Pfam" id="PF21077">
    <property type="entry name" value="GDH_ACT3"/>
    <property type="match status" value="1"/>
</dbReference>
<reference evidence="7 8" key="1">
    <citation type="journal article" date="2016" name="Int. J. Syst. Evol. Microbiol.">
        <title>Paraphotobacterium marinum gen. nov., sp. nov., a member of the family Vibrionaceae, isolated from surface seawater.</title>
        <authorList>
            <person name="Huang Z."/>
            <person name="Dong C."/>
            <person name="Shao Z."/>
        </authorList>
    </citation>
    <scope>NUCLEOTIDE SEQUENCE [LARGE SCALE GENOMIC DNA]</scope>
    <source>
        <strain evidence="7 8">NSCS20N07D</strain>
    </source>
</reference>
<proteinExistence type="predicted"/>
<dbReference type="Pfam" id="PF21076">
    <property type="entry name" value="GDH_ACT2"/>
    <property type="match status" value="1"/>
</dbReference>
<dbReference type="InterPro" id="IPR049056">
    <property type="entry name" value="NAD_Glu_DH_HM3"/>
</dbReference>
<dbReference type="KEGG" id="pmai:CF386_06930"/>
<dbReference type="InterPro" id="IPR007780">
    <property type="entry name" value="NAD_Glu_DH_bac"/>
</dbReference>
<dbReference type="Proteomes" id="UP000242175">
    <property type="component" value="Chromosome large"/>
</dbReference>
<dbReference type="SUPFAM" id="SSF51735">
    <property type="entry name" value="NAD(P)-binding Rossmann-fold domains"/>
    <property type="match status" value="1"/>
</dbReference>
<accession>A0A220VEA4</accession>
<dbReference type="InterPro" id="IPR049062">
    <property type="entry name" value="NAD_Glu_DH_ACT2"/>
</dbReference>
<feature type="domain" description="NAD-glutamate dehydrogenase ACT2" evidence="5">
    <location>
        <begin position="398"/>
        <end position="487"/>
    </location>
</feature>
<dbReference type="Pfam" id="PF21078">
    <property type="entry name" value="GDH_HM3"/>
    <property type="match status" value="1"/>
</dbReference>
<gene>
    <name evidence="7" type="ORF">CF386_06930</name>
</gene>
<evidence type="ECO:0000259" key="3">
    <source>
        <dbReference type="Pfam" id="PF21074"/>
    </source>
</evidence>
<protein>
    <submittedName>
        <fullName evidence="7">NAD-glutamate dehydrogenase</fullName>
    </submittedName>
</protein>
<sequence>MTVLDAFVPVVLNKVYKLIEDKIENPRKKIIKVFAQNLLEQLSEDDLRVKNEYDLYGSILSLWHHIEEDKDDSISVKVFNPSVNKHGWKSPHTIVEIVCPDRKFLVESINITLNRLKMSNHLMMHGPYNIERDKHDEIIGACGDKGSLTTVFHIEVDRLESEKELKKLYLEIKHVLKDVNCIVSDWNRMIDKLNLVARSIPSDADIHGSREIKEFLDWVANDNFTLMGYHSFDIIKVDGDIELHPSKEKGLGILSRQNMLRSIKLSELPASALDEARKSKLLILTKANQKSHIHRPAYFDYIGIKRFNNKGEVIGEHRFIGLYGANTYHQTALSIPLIRDKVERILKSSKYPENSHSWKSLLNILESYPRDELIQATEDEMLRVGLGVVQMQDRDLLRLFVRRDPFGRFFSCIIYIRKERYNTDFRNLTQDLFSQYFNSTQDIEFSVTFTEGAFARTHFIVRVEDNNFNINTKLLEHNLMEIASAWEDRLHESLVSHFGETTGIPLSKKYIKSFQRSYKEASMPGAALADIQQLEALDENNPLGMLFYTPQEESSNSNFVKLKLFHKNEQIYLSDVMPMLENLGLRVIGEAPHEVMRADGEVFWILDFSMLHTGCSGNQLKSSKDRFQEALYDIWYGKLENDGFNKLVLCAGLSGRQVTIIRALARYMRQISFPFSLRYMERTLSNYPKLTQLFIKIFDGRFNPNGSLEQSDLHKLYEQFEQQLEEVESLDDDRIFRRYIEVIKAVKRTNFYQTDANHAHKEGLSFKIKSTEITDIPQPAPLFEIYVYSPDIEGVHLRGGKIARGGLRWSDRQEDFRTEVLGLVKAQQVKNSVIVPVGAKGGFICKKQGQLSTRLEILNEAKRCYSIFIRSLLDITDNIINNKLVPPKDVVRHDDDDSYLVVAADKGTATFSDIANSISAEYNFWLGDAFASGGSNGYDHKKMGITAKGAWESVKRHFREINVDCQNQTFTCIGIGDMAGDVFGNGMLLSKYIKLKAAFNHLHIFIDPNPDHEVSWGERNRLFQMNQSSWEDYDNKLISKGGGVFSRKAKSIKLNKEIKKLLNTESDSITPNELIKLILKMNVDLLWNGGIGTYVKSSLESDASVGDRANDALRINGNELNCKIVGEGGNLGLTQLARIEYAKKGGRVNTDFIDNVGGVDTSDNEVNIKVLLNSLILNQDLTFKQRNSLLVDMEEQVLDIVINDSYTQSESISVTEYQGTKLIKEQIRFIQRLEREGKLNRALEYLPDDESLEERNKLGQKLTRPEIAVLIAYGKMILKEELTTNEIFENNFLSNLLISYFPTQISKNYKKEILCHPLKKEIIATCLANEVCNEMGFNFVTRMQDETGATFSEIVCAYITTREIFNFKETFEEIRKLDNQVSANTQYKMLKLSRRMLRRTSRWFLRNTTRKFDIKKQIDFYKPVYDDLLNNLDNYLVKDEIIEHNEMAESFHREGVPIKLAQKISRLTSMYSVLDLAQISQELKVDISLASKVYFVLGAHLSLHWFLNQIVSQPVKNHWQAMARTSFREDLDWQQRQLTVGVIEMMPKEQSIQDAIDAWIQVNSSAVNRWNSVLTEFKFGTVHEFAKFSVALRELMLLSLNCKNINPLNCLRK</sequence>
<feature type="domain" description="NAD-glutamate dehydrogenase N-terminal ACT1" evidence="4">
    <location>
        <begin position="34"/>
        <end position="168"/>
    </location>
</feature>
<dbReference type="Gene3D" id="3.40.50.720">
    <property type="entry name" value="NAD(P)-binding Rossmann-like Domain"/>
    <property type="match status" value="1"/>
</dbReference>
<dbReference type="GO" id="GO:0006538">
    <property type="term" value="P:L-glutamate catabolic process"/>
    <property type="evidence" value="ECO:0007669"/>
    <property type="project" value="InterPro"/>
</dbReference>
<dbReference type="Pfam" id="PF21075">
    <property type="entry name" value="GDH_ACT1"/>
    <property type="match status" value="1"/>
</dbReference>
<evidence type="ECO:0000313" key="8">
    <source>
        <dbReference type="Proteomes" id="UP000242175"/>
    </source>
</evidence>
<dbReference type="PANTHER" id="PTHR43403:SF1">
    <property type="entry name" value="NAD-SPECIFIC GLUTAMATE DEHYDROGENASE"/>
    <property type="match status" value="1"/>
</dbReference>
<organism evidence="7 8">
    <name type="scientific">Paraphotobacterium marinum</name>
    <dbReference type="NCBI Taxonomy" id="1755811"/>
    <lineage>
        <taxon>Bacteria</taxon>
        <taxon>Pseudomonadati</taxon>
        <taxon>Pseudomonadota</taxon>
        <taxon>Gammaproteobacteria</taxon>
        <taxon>Vibrionales</taxon>
        <taxon>Vibrionaceae</taxon>
        <taxon>Paraphotobacterium</taxon>
    </lineage>
</organism>
<dbReference type="InterPro" id="IPR048381">
    <property type="entry name" value="GDH_C"/>
</dbReference>
<evidence type="ECO:0000259" key="4">
    <source>
        <dbReference type="Pfam" id="PF21075"/>
    </source>
</evidence>
<dbReference type="PIRSF" id="PIRSF036761">
    <property type="entry name" value="GDH_Mll4104"/>
    <property type="match status" value="1"/>
</dbReference>
<dbReference type="InterPro" id="IPR036291">
    <property type="entry name" value="NAD(P)-bd_dom_sf"/>
</dbReference>
<dbReference type="Pfam" id="PF21079">
    <property type="entry name" value="GDH_HM2"/>
    <property type="match status" value="1"/>
</dbReference>
<keyword evidence="1" id="KW-0560">Oxidoreductase</keyword>
<dbReference type="EMBL" id="CP022355">
    <property type="protein sequence ID" value="ASK78748.1"/>
    <property type="molecule type" value="Genomic_DNA"/>
</dbReference>
<dbReference type="Pfam" id="PF21073">
    <property type="entry name" value="GDH_HM1"/>
    <property type="match status" value="1"/>
</dbReference>
<evidence type="ECO:0000313" key="7">
    <source>
        <dbReference type="EMBL" id="ASK78748.1"/>
    </source>
</evidence>
<dbReference type="InterPro" id="IPR049064">
    <property type="entry name" value="NAD_Glu_DH_ACT3"/>
</dbReference>